<dbReference type="EMBL" id="BAABAE010000001">
    <property type="protein sequence ID" value="GAA3729024.1"/>
    <property type="molecule type" value="Genomic_DNA"/>
</dbReference>
<accession>A0ABP7F3T8</accession>
<sequence length="449" mass="45635">MTAATTRRGIVIGGGIAGLVAARDLAVAGVPVVLLEAGDRLGGQVRRHSVGGIELDAGAEAFATRTSVVADLATELGLGPDIVAPEPAGAWLYSGDGRALPLPATSLLGVPASPFDAAVTRIVGRRAAIRAGLDALLPVRVGASSRTLGELVRRRMGASVVEKLVAPVAGGVHSTHPDELLLEQVAPGLLAALAAEGSLARAVRALRGSAIAGSAVAGIRGGIVRLVDELQADLERRGADIRLGARVDEVRADGVLVGGRLLSGVVVVAAPGLVAPAESRTTTLATLVLDSAELDSAPRGSGVLVARNSRVRARALTHQTAKWSWLAERAAGRHVVRLSYESASPDLRDVARTDAAELLGVGLSPGQVLDFATVEWARAVRRPPVPGVAQVGEAVAGTGLASVVAQARAQAAGLLGWLLGGPLRGPRGRGESAKPKSRSVVPGKENNTE</sequence>
<dbReference type="RefSeq" id="WP_344752856.1">
    <property type="nucleotide sequence ID" value="NZ_BAABAE010000001.1"/>
</dbReference>
<dbReference type="InterPro" id="IPR002937">
    <property type="entry name" value="Amino_oxidase"/>
</dbReference>
<proteinExistence type="predicted"/>
<protein>
    <submittedName>
        <fullName evidence="3">Protoporphyrinogen oxidase</fullName>
    </submittedName>
</protein>
<evidence type="ECO:0000313" key="3">
    <source>
        <dbReference type="EMBL" id="GAA3729024.1"/>
    </source>
</evidence>
<comment type="caution">
    <text evidence="3">The sequence shown here is derived from an EMBL/GenBank/DDBJ whole genome shotgun (WGS) entry which is preliminary data.</text>
</comment>
<organism evidence="3 4">
    <name type="scientific">Leifsonella bigeumensis</name>
    <dbReference type="NCBI Taxonomy" id="433643"/>
    <lineage>
        <taxon>Bacteria</taxon>
        <taxon>Bacillati</taxon>
        <taxon>Actinomycetota</taxon>
        <taxon>Actinomycetes</taxon>
        <taxon>Micrococcales</taxon>
        <taxon>Microbacteriaceae</taxon>
        <taxon>Leifsonella</taxon>
    </lineage>
</organism>
<dbReference type="Gene3D" id="3.90.660.20">
    <property type="entry name" value="Protoporphyrinogen oxidase, mitochondrial, domain 2"/>
    <property type="match status" value="1"/>
</dbReference>
<feature type="region of interest" description="Disordered" evidence="1">
    <location>
        <begin position="425"/>
        <end position="449"/>
    </location>
</feature>
<evidence type="ECO:0000259" key="2">
    <source>
        <dbReference type="Pfam" id="PF01593"/>
    </source>
</evidence>
<dbReference type="InterPro" id="IPR036188">
    <property type="entry name" value="FAD/NAD-bd_sf"/>
</dbReference>
<dbReference type="InterPro" id="IPR050464">
    <property type="entry name" value="Zeta_carotene_desat/Oxidored"/>
</dbReference>
<dbReference type="SUPFAM" id="SSF54373">
    <property type="entry name" value="FAD-linked reductases, C-terminal domain"/>
    <property type="match status" value="1"/>
</dbReference>
<dbReference type="Proteomes" id="UP001501004">
    <property type="component" value="Unassembled WGS sequence"/>
</dbReference>
<reference evidence="4" key="1">
    <citation type="journal article" date="2019" name="Int. J. Syst. Evol. Microbiol.">
        <title>The Global Catalogue of Microorganisms (GCM) 10K type strain sequencing project: providing services to taxonomists for standard genome sequencing and annotation.</title>
        <authorList>
            <consortium name="The Broad Institute Genomics Platform"/>
            <consortium name="The Broad Institute Genome Sequencing Center for Infectious Disease"/>
            <person name="Wu L."/>
            <person name="Ma J."/>
        </authorList>
    </citation>
    <scope>NUCLEOTIDE SEQUENCE [LARGE SCALE GENOMIC DNA]</scope>
    <source>
        <strain evidence="4">JCM 16949</strain>
    </source>
</reference>
<evidence type="ECO:0000256" key="1">
    <source>
        <dbReference type="SAM" id="MobiDB-lite"/>
    </source>
</evidence>
<evidence type="ECO:0000313" key="4">
    <source>
        <dbReference type="Proteomes" id="UP001501004"/>
    </source>
</evidence>
<feature type="domain" description="Amine oxidase" evidence="2">
    <location>
        <begin position="16"/>
        <end position="272"/>
    </location>
</feature>
<dbReference type="SUPFAM" id="SSF51905">
    <property type="entry name" value="FAD/NAD(P)-binding domain"/>
    <property type="match status" value="1"/>
</dbReference>
<name>A0ABP7F3T8_9MICO</name>
<keyword evidence="4" id="KW-1185">Reference proteome</keyword>
<dbReference type="Gene3D" id="1.10.3110.10">
    <property type="entry name" value="protoporphyrinogen ix oxidase, domain 3"/>
    <property type="match status" value="1"/>
</dbReference>
<dbReference type="PANTHER" id="PTHR42923">
    <property type="entry name" value="PROTOPORPHYRINOGEN OXIDASE"/>
    <property type="match status" value="1"/>
</dbReference>
<gene>
    <name evidence="3" type="primary">hemG</name>
    <name evidence="3" type="ORF">GCM10022239_02190</name>
</gene>
<dbReference type="Pfam" id="PF01593">
    <property type="entry name" value="Amino_oxidase"/>
    <property type="match status" value="1"/>
</dbReference>
<dbReference type="Gene3D" id="3.50.50.60">
    <property type="entry name" value="FAD/NAD(P)-binding domain"/>
    <property type="match status" value="1"/>
</dbReference>